<keyword evidence="4" id="KW-1185">Reference proteome</keyword>
<dbReference type="NCBIfam" id="TIGR01840">
    <property type="entry name" value="esterase_phb"/>
    <property type="match status" value="1"/>
</dbReference>
<dbReference type="Pfam" id="PF10503">
    <property type="entry name" value="Esterase_PHB"/>
    <property type="match status" value="1"/>
</dbReference>
<dbReference type="InterPro" id="IPR010126">
    <property type="entry name" value="Esterase_phb"/>
</dbReference>
<evidence type="ECO:0000313" key="4">
    <source>
        <dbReference type="Proteomes" id="UP000236743"/>
    </source>
</evidence>
<keyword evidence="1" id="KW-0732">Signal</keyword>
<dbReference type="GO" id="GO:0016787">
    <property type="term" value="F:hydrolase activity"/>
    <property type="evidence" value="ECO:0007669"/>
    <property type="project" value="UniProtKB-KW"/>
</dbReference>
<dbReference type="Proteomes" id="UP000236743">
    <property type="component" value="Unassembled WGS sequence"/>
</dbReference>
<dbReference type="PANTHER" id="PTHR43037:SF1">
    <property type="entry name" value="BLL1128 PROTEIN"/>
    <property type="match status" value="1"/>
</dbReference>
<dbReference type="AlphaFoldDB" id="A0A1H6C718"/>
<evidence type="ECO:0000256" key="1">
    <source>
        <dbReference type="ARBA" id="ARBA00022729"/>
    </source>
</evidence>
<reference evidence="3 4" key="1">
    <citation type="submission" date="2016-10" db="EMBL/GenBank/DDBJ databases">
        <authorList>
            <person name="de Groot N.N."/>
        </authorList>
    </citation>
    <scope>NUCLEOTIDE SEQUENCE [LARGE SCALE GENOMIC DNA]</scope>
    <source>
        <strain evidence="3 4">DSM 26656</strain>
    </source>
</reference>
<protein>
    <submittedName>
        <fullName evidence="3">Esterase, PHB depolymerase family</fullName>
    </submittedName>
</protein>
<name>A0A1H6C718_9HYPH</name>
<keyword evidence="2" id="KW-0378">Hydrolase</keyword>
<gene>
    <name evidence="3" type="ORF">SAMN04488115_10984</name>
</gene>
<dbReference type="SUPFAM" id="SSF53474">
    <property type="entry name" value="alpha/beta-Hydrolases"/>
    <property type="match status" value="2"/>
</dbReference>
<dbReference type="EMBL" id="FNUY01000009">
    <property type="protein sequence ID" value="SEG68761.1"/>
    <property type="molecule type" value="Genomic_DNA"/>
</dbReference>
<dbReference type="RefSeq" id="WP_103874341.1">
    <property type="nucleotide sequence ID" value="NZ_FNUY01000009.1"/>
</dbReference>
<proteinExistence type="predicted"/>
<dbReference type="OrthoDB" id="9767239at2"/>
<dbReference type="PANTHER" id="PTHR43037">
    <property type="entry name" value="UNNAMED PRODUCT-RELATED"/>
    <property type="match status" value="1"/>
</dbReference>
<accession>A0A1H6C718</accession>
<sequence length="368" mass="39074">MHWHIKGAMADAMARLKTSDVAGATAAIRQALAARTRGVGVQPTSKKVAADDDAGAPRLRRLGDILKTLGAQRATYRRFPPASDEATPAADEGDDRFVSRSHRSAAGLLNYKLYVPANLDRELALVVMLHGCTQDPDDFARGTQMNRLADEFGLIVAYPHQPRSGNAQGCWNWFDIRHQQAGSGEPAMLAALGQELAREFKITPGRVFAAGLSAGAAMAEVLAETHPTVFAAVGLHSGLPYRAAHDVISAFAAMKGNGKTAPCIGVQGRRKIIIHGTADATVSRSNGDALFERMRSQNPGSSVVMSEVRSGSRTATRQVLIGPAGEALAEYLLINGAGHAWSGGHRSGTFADPAGPDASREMITFFLR</sequence>
<evidence type="ECO:0000256" key="2">
    <source>
        <dbReference type="ARBA" id="ARBA00022801"/>
    </source>
</evidence>
<dbReference type="GO" id="GO:0005576">
    <property type="term" value="C:extracellular region"/>
    <property type="evidence" value="ECO:0007669"/>
    <property type="project" value="InterPro"/>
</dbReference>
<dbReference type="Gene3D" id="3.40.50.1820">
    <property type="entry name" value="alpha/beta hydrolase"/>
    <property type="match status" value="1"/>
</dbReference>
<dbReference type="InterPro" id="IPR029058">
    <property type="entry name" value="AB_hydrolase_fold"/>
</dbReference>
<evidence type="ECO:0000313" key="3">
    <source>
        <dbReference type="EMBL" id="SEG68761.1"/>
    </source>
</evidence>
<organism evidence="3 4">
    <name type="scientific">Bosea lathyri</name>
    <dbReference type="NCBI Taxonomy" id="1036778"/>
    <lineage>
        <taxon>Bacteria</taxon>
        <taxon>Pseudomonadati</taxon>
        <taxon>Pseudomonadota</taxon>
        <taxon>Alphaproteobacteria</taxon>
        <taxon>Hyphomicrobiales</taxon>
        <taxon>Boseaceae</taxon>
        <taxon>Bosea</taxon>
    </lineage>
</organism>
<dbReference type="InterPro" id="IPR050955">
    <property type="entry name" value="Plant_Biomass_Hydrol_Est"/>
</dbReference>